<dbReference type="EMBL" id="MH396014">
    <property type="protein sequence ID" value="AXI97115.1"/>
    <property type="molecule type" value="Genomic_DNA"/>
</dbReference>
<protein>
    <submittedName>
        <fullName evidence="1">Uncharacterized protein</fullName>
    </submittedName>
</protein>
<name>A0A345U9H9_9FLOR</name>
<organism evidence="1">
    <name type="scientific">Gracilariopsis longissima</name>
    <dbReference type="NCBI Taxonomy" id="172976"/>
    <lineage>
        <taxon>Eukaryota</taxon>
        <taxon>Rhodophyta</taxon>
        <taxon>Florideophyceae</taxon>
        <taxon>Rhodymeniophycidae</taxon>
        <taxon>Gracilariales</taxon>
        <taxon>Gracilariaceae</taxon>
        <taxon>Gracilariopsis</taxon>
    </lineage>
</organism>
<dbReference type="RefSeq" id="YP_009511238.1">
    <property type="nucleotide sequence ID" value="NC_039143.1"/>
</dbReference>
<geneLocation type="chloroplast" evidence="1"/>
<keyword evidence="1" id="KW-0934">Plastid</keyword>
<dbReference type="AlphaFoldDB" id="A0A345U9H9"/>
<sequence>MILNLNKLEAGILFLKQENIIKNCNYSINYHPKGLIVNIKYNLNNHHAIYLYNEYNTNIIQDNQSKTSKLLQQVLSFLKSFHLNKILNKIDNINYNNYSILKLENTCFWNFIKNLKIQVDESTIFSKVHIKISDLKIINYFSNGFILYSYYNLYYTNYKSIFNYIKIINCNSFIKKISGLQIKIKNLTIKIKHNLRYDIHIIKKLNIQYRKEYIRSIYRYYTINPIIKQLNFLYKIYKIFEEKKLYVSLQLINQIINYKYIYNITRYPYFNLLLLVYLNLNHIEPIIYIPHIYQYLLLNYNLNINLPFILPNTHTNTIILNLKLNFYNLDKYLLIRQLNYNYNNLKNAYNYELPYGIHYLLNTKYKIYIMKHISTYLFINYITSFSYKIQSLCNTNYTKLLHTNNMIIGIGIQLYIPLKQIPTLGFEYYLTDQNEIFFHIGTHFN</sequence>
<reference evidence="1" key="1">
    <citation type="submission" date="2018-05" db="EMBL/GenBank/DDBJ databases">
        <title>Organellar genomes of Gracilariaceae.</title>
        <authorList>
            <person name="Iha C."/>
            <person name="Oliveira M.C."/>
        </authorList>
    </citation>
    <scope>NUCLEOTIDE SEQUENCE</scope>
</reference>
<evidence type="ECO:0000313" key="1">
    <source>
        <dbReference type="EMBL" id="AXI97115.1"/>
    </source>
</evidence>
<proteinExistence type="predicted"/>
<accession>A0A345U9H9</accession>
<gene>
    <name evidence="1" type="primary">orf445</name>
</gene>
<dbReference type="GeneID" id="37623725"/>
<keyword evidence="1" id="KW-0150">Chloroplast</keyword>